<evidence type="ECO:0000313" key="2">
    <source>
        <dbReference type="Proteomes" id="UP001222325"/>
    </source>
</evidence>
<proteinExistence type="predicted"/>
<organism evidence="1 2">
    <name type="scientific">Mycena belliarum</name>
    <dbReference type="NCBI Taxonomy" id="1033014"/>
    <lineage>
        <taxon>Eukaryota</taxon>
        <taxon>Fungi</taxon>
        <taxon>Dikarya</taxon>
        <taxon>Basidiomycota</taxon>
        <taxon>Agaricomycotina</taxon>
        <taxon>Agaricomycetes</taxon>
        <taxon>Agaricomycetidae</taxon>
        <taxon>Agaricales</taxon>
        <taxon>Marasmiineae</taxon>
        <taxon>Mycenaceae</taxon>
        <taxon>Mycena</taxon>
    </lineage>
</organism>
<dbReference type="InterPro" id="IPR032675">
    <property type="entry name" value="LRR_dom_sf"/>
</dbReference>
<evidence type="ECO:0008006" key="3">
    <source>
        <dbReference type="Google" id="ProtNLM"/>
    </source>
</evidence>
<gene>
    <name evidence="1" type="ORF">B0H15DRAFT_888246</name>
</gene>
<sequence length="542" mass="61151">MSKVTNDCMISNQSVKASASTPGLSEKPNPIDCLPFMPGHDYESVLSELRYNVIPELEDWSAIRLSITQAEERLFALSTKREDLILAAESRSNEEVESECMEIRKFIAIASSRLAPIRRLLPELLSLVFTHSFDDSTFFIGRPRSYEHYAVAAVSSHWRQVALSTPSFWTKFSVSLRGGDGALQILQMCLQRSKGFPLTINLRTDIVSRGPFRAGIIQQLIEHSERWFKVSLPLDPELLELLSPIRGRLPSLQIMSVIIPSKNHSAAVGNTMLNADAFESAPKLHSLSLYSVTGAMGLPRLPLAQVERLMFTIARTNDANFKDIVARSPNIRKLTCHCSTHLGYSPPTRTVPVLLSELRAIELKFSDIALFFFSAPRLESLSMAVFHNISGDIFFPFIERSGCNLRSLSLTKLWMHESVLQQVLRATPALEELSIWDARRDLVTDSAMQALVMHPTRPALIPSLQILNLHGSYDFQTTTLLDMFESRTTPQQPTQTARLRVVDLRLDQRQFREDELVRFRCVQGVVLSLRRFDDKKVSIALI</sequence>
<dbReference type="EMBL" id="JARJCN010000037">
    <property type="protein sequence ID" value="KAJ7084627.1"/>
    <property type="molecule type" value="Genomic_DNA"/>
</dbReference>
<protein>
    <recommendedName>
        <fullName evidence="3">F-box domain-containing protein</fullName>
    </recommendedName>
</protein>
<comment type="caution">
    <text evidence="1">The sequence shown here is derived from an EMBL/GenBank/DDBJ whole genome shotgun (WGS) entry which is preliminary data.</text>
</comment>
<dbReference type="Proteomes" id="UP001222325">
    <property type="component" value="Unassembled WGS sequence"/>
</dbReference>
<accession>A0AAD6XKE6</accession>
<dbReference type="SUPFAM" id="SSF52047">
    <property type="entry name" value="RNI-like"/>
    <property type="match status" value="1"/>
</dbReference>
<name>A0AAD6XKE6_9AGAR</name>
<evidence type="ECO:0000313" key="1">
    <source>
        <dbReference type="EMBL" id="KAJ7084627.1"/>
    </source>
</evidence>
<dbReference type="Gene3D" id="3.80.10.10">
    <property type="entry name" value="Ribonuclease Inhibitor"/>
    <property type="match status" value="1"/>
</dbReference>
<keyword evidence="2" id="KW-1185">Reference proteome</keyword>
<dbReference type="AlphaFoldDB" id="A0AAD6XKE6"/>
<reference evidence="1" key="1">
    <citation type="submission" date="2023-03" db="EMBL/GenBank/DDBJ databases">
        <title>Massive genome expansion in bonnet fungi (Mycena s.s.) driven by repeated elements and novel gene families across ecological guilds.</title>
        <authorList>
            <consortium name="Lawrence Berkeley National Laboratory"/>
            <person name="Harder C.B."/>
            <person name="Miyauchi S."/>
            <person name="Viragh M."/>
            <person name="Kuo A."/>
            <person name="Thoen E."/>
            <person name="Andreopoulos B."/>
            <person name="Lu D."/>
            <person name="Skrede I."/>
            <person name="Drula E."/>
            <person name="Henrissat B."/>
            <person name="Morin E."/>
            <person name="Kohler A."/>
            <person name="Barry K."/>
            <person name="LaButti K."/>
            <person name="Morin E."/>
            <person name="Salamov A."/>
            <person name="Lipzen A."/>
            <person name="Mereny Z."/>
            <person name="Hegedus B."/>
            <person name="Baldrian P."/>
            <person name="Stursova M."/>
            <person name="Weitz H."/>
            <person name="Taylor A."/>
            <person name="Grigoriev I.V."/>
            <person name="Nagy L.G."/>
            <person name="Martin F."/>
            <person name="Kauserud H."/>
        </authorList>
    </citation>
    <scope>NUCLEOTIDE SEQUENCE</scope>
    <source>
        <strain evidence="1">CBHHK173m</strain>
    </source>
</reference>